<dbReference type="InterPro" id="IPR005182">
    <property type="entry name" value="YdbS-like_PH"/>
</dbReference>
<feature type="transmembrane region" description="Helical" evidence="1">
    <location>
        <begin position="45"/>
        <end position="63"/>
    </location>
</feature>
<organism evidence="3 4">
    <name type="scientific">Pueribacillus theae</name>
    <dbReference type="NCBI Taxonomy" id="2171751"/>
    <lineage>
        <taxon>Bacteria</taxon>
        <taxon>Bacillati</taxon>
        <taxon>Bacillota</taxon>
        <taxon>Bacilli</taxon>
        <taxon>Bacillales</taxon>
        <taxon>Bacillaceae</taxon>
        <taxon>Pueribacillus</taxon>
    </lineage>
</organism>
<feature type="transmembrane region" description="Helical" evidence="1">
    <location>
        <begin position="360"/>
        <end position="381"/>
    </location>
</feature>
<feature type="domain" description="YdbS-like PH" evidence="2">
    <location>
        <begin position="407"/>
        <end position="486"/>
    </location>
</feature>
<feature type="transmembrane region" description="Helical" evidence="1">
    <location>
        <begin position="12"/>
        <end position="33"/>
    </location>
</feature>
<gene>
    <name evidence="3" type="ORF">DCC39_16645</name>
</gene>
<feature type="transmembrane region" description="Helical" evidence="1">
    <location>
        <begin position="186"/>
        <end position="205"/>
    </location>
</feature>
<evidence type="ECO:0000256" key="1">
    <source>
        <dbReference type="SAM" id="Phobius"/>
    </source>
</evidence>
<sequence>MKKKRYHPLLIFYDLWGYVKSVFFLILILAFNYKSQTFFMKYGRYAFYLYTAITIIYFILKWFTHQYKLGDTAFHLYKGIFNKQERTIPYSKIQNVNRHTSKFHRLFKVTSIHFETAMQGDDATVKFEVISPMQADQMEAYIANCTHYGKRVDEAEPIVTGQSQDEKRERTVHFHPTRRDVIKASFTSLSFLVLVPILVTFYFKVNEFLNLEERAEGFISTILSAWWLTAIMIILLVIASIIFGMARVYLKYGKYEISSDEERIYITQGVIDETSFSILKGNVQAIEINQSLMKRILGIVEVKLISAGNLKIDDDKLEISSLYPFLPEKRAYEMIAEILPSFEITEDLFKLPKKSLWVRLLRPIWFLVLASVALAYFKPAIFGIQQAWWIGIIILFIVIYVYVILSYKNTKYTLNDKFIQIKKGGIATSQFISKRDKIIEVKVSRSIFQRKLGIASIEIVNRANPVRHTGLDDIPVAKASSFYTWYMDRTKEIEVE</sequence>
<name>A0A2U1JRT2_9BACI</name>
<feature type="domain" description="YdbS-like PH" evidence="2">
    <location>
        <begin position="62"/>
        <end position="142"/>
    </location>
</feature>
<comment type="caution">
    <text evidence="3">The sequence shown here is derived from an EMBL/GenBank/DDBJ whole genome shotgun (WGS) entry which is preliminary data.</text>
</comment>
<dbReference type="OrthoDB" id="2317554at2"/>
<proteinExistence type="predicted"/>
<evidence type="ECO:0000259" key="2">
    <source>
        <dbReference type="Pfam" id="PF03703"/>
    </source>
</evidence>
<dbReference type="RefSeq" id="WP_116556030.1">
    <property type="nucleotide sequence ID" value="NZ_QCZG01000051.1"/>
</dbReference>
<evidence type="ECO:0000313" key="3">
    <source>
        <dbReference type="EMBL" id="PWA07528.1"/>
    </source>
</evidence>
<dbReference type="EMBL" id="QCZG01000051">
    <property type="protein sequence ID" value="PWA07528.1"/>
    <property type="molecule type" value="Genomic_DNA"/>
</dbReference>
<dbReference type="Pfam" id="PF03703">
    <property type="entry name" value="bPH_2"/>
    <property type="match status" value="3"/>
</dbReference>
<protein>
    <recommendedName>
        <fullName evidence="2">YdbS-like PH domain-containing protein</fullName>
    </recommendedName>
</protein>
<keyword evidence="1" id="KW-0472">Membrane</keyword>
<keyword evidence="1" id="KW-0812">Transmembrane</keyword>
<evidence type="ECO:0000313" key="4">
    <source>
        <dbReference type="Proteomes" id="UP000245998"/>
    </source>
</evidence>
<feature type="domain" description="YdbS-like PH" evidence="2">
    <location>
        <begin position="255"/>
        <end position="333"/>
    </location>
</feature>
<keyword evidence="4" id="KW-1185">Reference proteome</keyword>
<reference evidence="3 4" key="1">
    <citation type="submission" date="2018-04" db="EMBL/GenBank/DDBJ databases">
        <title>Camelliibacillus theae gen. nov., sp. nov., isolated from Pu'er tea.</title>
        <authorList>
            <person name="Niu L."/>
        </authorList>
    </citation>
    <scope>NUCLEOTIDE SEQUENCE [LARGE SCALE GENOMIC DNA]</scope>
    <source>
        <strain evidence="3 4">T8</strain>
    </source>
</reference>
<feature type="transmembrane region" description="Helical" evidence="1">
    <location>
        <begin position="387"/>
        <end position="407"/>
    </location>
</feature>
<dbReference type="PANTHER" id="PTHR34473:SF2">
    <property type="entry name" value="UPF0699 TRANSMEMBRANE PROTEIN YDBT"/>
    <property type="match status" value="1"/>
</dbReference>
<accession>A0A2U1JRT2</accession>
<dbReference type="PIRSF" id="PIRSF026631">
    <property type="entry name" value="UCP026631"/>
    <property type="match status" value="1"/>
</dbReference>
<dbReference type="PANTHER" id="PTHR34473">
    <property type="entry name" value="UPF0699 TRANSMEMBRANE PROTEIN YDBS"/>
    <property type="match status" value="1"/>
</dbReference>
<dbReference type="Proteomes" id="UP000245998">
    <property type="component" value="Unassembled WGS sequence"/>
</dbReference>
<dbReference type="AlphaFoldDB" id="A0A2U1JRT2"/>
<feature type="transmembrane region" description="Helical" evidence="1">
    <location>
        <begin position="225"/>
        <end position="250"/>
    </location>
</feature>
<dbReference type="InterPro" id="IPR014529">
    <property type="entry name" value="UCP026631"/>
</dbReference>
<keyword evidence="1" id="KW-1133">Transmembrane helix</keyword>